<organism evidence="2 3">
    <name type="scientific">Phocaeicola plebeius (strain DSM 17135 / JCM 12973 / CCUG 54634 / M2)</name>
    <name type="common">Bacteroides plebeius</name>
    <dbReference type="NCBI Taxonomy" id="484018"/>
    <lineage>
        <taxon>Bacteria</taxon>
        <taxon>Pseudomonadati</taxon>
        <taxon>Bacteroidota</taxon>
        <taxon>Bacteroidia</taxon>
        <taxon>Bacteroidales</taxon>
        <taxon>Bacteroidaceae</taxon>
        <taxon>Phocaeicola</taxon>
    </lineage>
</organism>
<feature type="domain" description="Glycosyltransferase 2-like" evidence="1">
    <location>
        <begin position="74"/>
        <end position="200"/>
    </location>
</feature>
<evidence type="ECO:0000313" key="3">
    <source>
        <dbReference type="Proteomes" id="UP000003452"/>
    </source>
</evidence>
<sequence>MKYYFLGKRPIYLVILKICKLFRLRPITQLLLYLIEHFSNKQIDSQKALTIICPDPKNSSLCHNEINPKFDLQIIVPVYNVEQYIQECIDSILNQTTHYSYIVTIINDGSPDNSRNILKQYESLDNVIIIDQENRGFSGARNRALENIYGKYLMFVDSDDKLADGAIEALLNAATTMNADIVEGGAIYFNNQKIIRRVSHTPEEHLQLLTGFPWGKVINSELMKKVHFPEDYWFEDTIFFFLLFDMAQNMAQIKDVVYYYRYNQQGITSKSKGQSKSLDTFYLTEQLLKDRKALGLPFSQNMYEKFLYQLRTNFYRTIFLKKVQLPMFLESCRLKNEYFKGLTTTDEDMKLLEKALITKNYGKYLDAMI</sequence>
<name>B5CYV7_PHOPM</name>
<evidence type="ECO:0000313" key="2">
    <source>
        <dbReference type="EMBL" id="EDY95638.1"/>
    </source>
</evidence>
<proteinExistence type="predicted"/>
<dbReference type="GO" id="GO:0016758">
    <property type="term" value="F:hexosyltransferase activity"/>
    <property type="evidence" value="ECO:0007669"/>
    <property type="project" value="UniProtKB-ARBA"/>
</dbReference>
<dbReference type="RefSeq" id="WP_007561345.1">
    <property type="nucleotide sequence ID" value="NZ_DS990130.1"/>
</dbReference>
<reference evidence="2 3" key="2">
    <citation type="submission" date="2008-08" db="EMBL/GenBank/DDBJ databases">
        <authorList>
            <person name="Fulton L."/>
            <person name="Clifton S."/>
            <person name="Fulton B."/>
            <person name="Xu J."/>
            <person name="Minx P."/>
            <person name="Pepin K.H."/>
            <person name="Johnson M."/>
            <person name="Thiruvilangam P."/>
            <person name="Bhonagiri V."/>
            <person name="Nash W.E."/>
            <person name="Mardis E.R."/>
            <person name="Wilson R.K."/>
        </authorList>
    </citation>
    <scope>NUCLEOTIDE SEQUENCE [LARGE SCALE GENOMIC DNA]</scope>
    <source>
        <strain evidence="3">DSM 17135 / JCM 12973 / M2</strain>
    </source>
</reference>
<keyword evidence="2" id="KW-0808">Transferase</keyword>
<dbReference type="InterPro" id="IPR029044">
    <property type="entry name" value="Nucleotide-diphossugar_trans"/>
</dbReference>
<reference evidence="2 3" key="1">
    <citation type="submission" date="2008-08" db="EMBL/GenBank/DDBJ databases">
        <title>Draft genome sequence of Bacteroides plebeius (DSM 17135).</title>
        <authorList>
            <person name="Sudarsanam P."/>
            <person name="Ley R."/>
            <person name="Guruge J."/>
            <person name="Turnbaugh P.J."/>
            <person name="Mahowald M."/>
            <person name="Liep D."/>
            <person name="Gordon J."/>
        </authorList>
    </citation>
    <scope>NUCLEOTIDE SEQUENCE [LARGE SCALE GENOMIC DNA]</scope>
    <source>
        <strain evidence="3">DSM 17135 / JCM 12973 / M2</strain>
    </source>
</reference>
<dbReference type="PANTHER" id="PTHR22916">
    <property type="entry name" value="GLYCOSYLTRANSFERASE"/>
    <property type="match status" value="1"/>
</dbReference>
<dbReference type="Proteomes" id="UP000003452">
    <property type="component" value="Unassembled WGS sequence"/>
</dbReference>
<accession>B5CYV7</accession>
<dbReference type="InterPro" id="IPR001173">
    <property type="entry name" value="Glyco_trans_2-like"/>
</dbReference>
<protein>
    <submittedName>
        <fullName evidence="2">Glycosyltransferase, group 2 family protein</fullName>
        <ecNumber evidence="2">2.4.-.-</ecNumber>
    </submittedName>
</protein>
<dbReference type="PANTHER" id="PTHR22916:SF3">
    <property type="entry name" value="UDP-GLCNAC:BETAGAL BETA-1,3-N-ACETYLGLUCOSAMINYLTRANSFERASE-LIKE PROTEIN 1"/>
    <property type="match status" value="1"/>
</dbReference>
<dbReference type="SUPFAM" id="SSF53448">
    <property type="entry name" value="Nucleotide-diphospho-sugar transferases"/>
    <property type="match status" value="1"/>
</dbReference>
<dbReference type="GeneID" id="43184921"/>
<dbReference type="eggNOG" id="COG1216">
    <property type="taxonomic scope" value="Bacteria"/>
</dbReference>
<dbReference type="CDD" id="cd00761">
    <property type="entry name" value="Glyco_tranf_GTA_type"/>
    <property type="match status" value="1"/>
</dbReference>
<dbReference type="EC" id="2.4.-.-" evidence="2"/>
<dbReference type="Gene3D" id="3.90.550.10">
    <property type="entry name" value="Spore Coat Polysaccharide Biosynthesis Protein SpsA, Chain A"/>
    <property type="match status" value="1"/>
</dbReference>
<dbReference type="EMBL" id="ABQC02000019">
    <property type="protein sequence ID" value="EDY95638.1"/>
    <property type="molecule type" value="Genomic_DNA"/>
</dbReference>
<dbReference type="HOGENOM" id="CLU_025996_25_1_10"/>
<gene>
    <name evidence="2" type="ORF">BACPLE_01914</name>
</gene>
<dbReference type="OrthoDB" id="1114838at2"/>
<dbReference type="Pfam" id="PF00535">
    <property type="entry name" value="Glycos_transf_2"/>
    <property type="match status" value="1"/>
</dbReference>
<dbReference type="AlphaFoldDB" id="B5CYV7"/>
<evidence type="ECO:0000259" key="1">
    <source>
        <dbReference type="Pfam" id="PF00535"/>
    </source>
</evidence>
<comment type="caution">
    <text evidence="2">The sequence shown here is derived from an EMBL/GenBank/DDBJ whole genome shotgun (WGS) entry which is preliminary data.</text>
</comment>
<keyword evidence="2" id="KW-0328">Glycosyltransferase</keyword>